<keyword evidence="4 5" id="KW-0472">Membrane</keyword>
<dbReference type="GO" id="GO:0016020">
    <property type="term" value="C:membrane"/>
    <property type="evidence" value="ECO:0007669"/>
    <property type="project" value="UniProtKB-SubCell"/>
</dbReference>
<evidence type="ECO:0000313" key="7">
    <source>
        <dbReference type="Proteomes" id="UP000522163"/>
    </source>
</evidence>
<dbReference type="InterPro" id="IPR007300">
    <property type="entry name" value="CidB/LrgB"/>
</dbReference>
<dbReference type="RefSeq" id="WP_007156236.1">
    <property type="nucleotide sequence ID" value="NZ_CAUQIH010000001.1"/>
</dbReference>
<organism evidence="6 7">
    <name type="scientific">Oribacterium sinus</name>
    <dbReference type="NCBI Taxonomy" id="237576"/>
    <lineage>
        <taxon>Bacteria</taxon>
        <taxon>Bacillati</taxon>
        <taxon>Bacillota</taxon>
        <taxon>Clostridia</taxon>
        <taxon>Lachnospirales</taxon>
        <taxon>Lachnospiraceae</taxon>
        <taxon>Oribacterium</taxon>
    </lineage>
</organism>
<dbReference type="GO" id="GO:0016787">
    <property type="term" value="F:hydrolase activity"/>
    <property type="evidence" value="ECO:0007669"/>
    <property type="project" value="UniProtKB-KW"/>
</dbReference>
<evidence type="ECO:0000256" key="1">
    <source>
        <dbReference type="ARBA" id="ARBA00004141"/>
    </source>
</evidence>
<evidence type="ECO:0000313" key="6">
    <source>
        <dbReference type="EMBL" id="MBB6041935.1"/>
    </source>
</evidence>
<comment type="caution">
    <text evidence="6">The sequence shown here is derived from an EMBL/GenBank/DDBJ whole genome shotgun (WGS) entry which is preliminary data.</text>
</comment>
<feature type="transmembrane region" description="Helical" evidence="5">
    <location>
        <begin position="210"/>
        <end position="231"/>
    </location>
</feature>
<feature type="transmembrane region" description="Helical" evidence="5">
    <location>
        <begin position="94"/>
        <end position="119"/>
    </location>
</feature>
<proteinExistence type="predicted"/>
<protein>
    <submittedName>
        <fullName evidence="6">Putative murein hydrolase (TIGR00659 family)</fullName>
    </submittedName>
</protein>
<evidence type="ECO:0000256" key="2">
    <source>
        <dbReference type="ARBA" id="ARBA00022692"/>
    </source>
</evidence>
<name>A0A7W9SI99_9FIRM</name>
<dbReference type="Pfam" id="PF04172">
    <property type="entry name" value="LrgB"/>
    <property type="match status" value="1"/>
</dbReference>
<reference evidence="6 7" key="1">
    <citation type="submission" date="2020-08" db="EMBL/GenBank/DDBJ databases">
        <title>Genomic Encyclopedia of Type Strains, Phase IV (KMG-IV): sequencing the most valuable type-strain genomes for metagenomic binning, comparative biology and taxonomic classification.</title>
        <authorList>
            <person name="Goeker M."/>
        </authorList>
    </citation>
    <scope>NUCLEOTIDE SEQUENCE [LARGE SCALE GENOMIC DNA]</scope>
    <source>
        <strain evidence="6 7">DSM 17245</strain>
    </source>
</reference>
<evidence type="ECO:0000256" key="4">
    <source>
        <dbReference type="ARBA" id="ARBA00023136"/>
    </source>
</evidence>
<evidence type="ECO:0000256" key="5">
    <source>
        <dbReference type="SAM" id="Phobius"/>
    </source>
</evidence>
<feature type="transmembrane region" description="Helical" evidence="5">
    <location>
        <begin position="12"/>
        <end position="30"/>
    </location>
</feature>
<dbReference type="PANTHER" id="PTHR30249">
    <property type="entry name" value="PUTATIVE SEROTONIN TRANSPORTER"/>
    <property type="match status" value="1"/>
</dbReference>
<gene>
    <name evidence="6" type="ORF">HNQ46_001926</name>
</gene>
<dbReference type="Proteomes" id="UP000522163">
    <property type="component" value="Unassembled WGS sequence"/>
</dbReference>
<dbReference type="AlphaFoldDB" id="A0A7W9SI99"/>
<accession>A0A7W9SI99</accession>
<feature type="transmembrane region" description="Helical" evidence="5">
    <location>
        <begin position="63"/>
        <end position="82"/>
    </location>
</feature>
<dbReference type="GeneID" id="85015457"/>
<dbReference type="PANTHER" id="PTHR30249:SF0">
    <property type="entry name" value="PLASTIDAL GLYCOLATE_GLYCERATE TRANSLOCATOR 1, CHLOROPLASTIC"/>
    <property type="match status" value="1"/>
</dbReference>
<sequence length="232" mass="24668">MKEILMSSEHFGFGLSIFIYLLAIQIKLRLKWDFLNPLLVSTIIIVGILLATEIPYAKYKQGAGLLSYFLTPATVCLAIPLYKQWSLLKNNFKAVFLGIFAGTLSSIGSILLLGLLFHLPNEHISTLLPKSITTAIGMGISEETGGYVTLTVAAIVLTGILGSILADLVFRIFPIHHPIAKGLALGTSAHAIGTAKALELGEVEGAMSSLAIVVAGILTVILVPIVNNVAFG</sequence>
<feature type="transmembrane region" description="Helical" evidence="5">
    <location>
        <begin position="147"/>
        <end position="170"/>
    </location>
</feature>
<comment type="subcellular location">
    <subcellularLocation>
        <location evidence="1">Membrane</location>
        <topology evidence="1">Multi-pass membrane protein</topology>
    </subcellularLocation>
</comment>
<dbReference type="EMBL" id="JACHHH010000010">
    <property type="protein sequence ID" value="MBB6041935.1"/>
    <property type="molecule type" value="Genomic_DNA"/>
</dbReference>
<keyword evidence="6" id="KW-0378">Hydrolase</keyword>
<keyword evidence="2 5" id="KW-0812">Transmembrane</keyword>
<feature type="transmembrane region" description="Helical" evidence="5">
    <location>
        <begin position="37"/>
        <end position="57"/>
    </location>
</feature>
<keyword evidence="3 5" id="KW-1133">Transmembrane helix</keyword>
<evidence type="ECO:0000256" key="3">
    <source>
        <dbReference type="ARBA" id="ARBA00022989"/>
    </source>
</evidence>